<evidence type="ECO:0000256" key="1">
    <source>
        <dbReference type="SAM" id="MobiDB-lite"/>
    </source>
</evidence>
<feature type="compositionally biased region" description="Basic residues" evidence="1">
    <location>
        <begin position="572"/>
        <end position="581"/>
    </location>
</feature>
<dbReference type="InterPro" id="IPR011989">
    <property type="entry name" value="ARM-like"/>
</dbReference>
<dbReference type="AlphaFoldDB" id="A0AAD9CZ25"/>
<protein>
    <submittedName>
        <fullName evidence="2">Cell division control protein 14, SIN component-domain-containing protein</fullName>
    </submittedName>
</protein>
<feature type="compositionally biased region" description="Low complexity" evidence="1">
    <location>
        <begin position="652"/>
        <end position="667"/>
    </location>
</feature>
<feature type="compositionally biased region" description="Basic and acidic residues" evidence="1">
    <location>
        <begin position="415"/>
        <end position="433"/>
    </location>
</feature>
<feature type="region of interest" description="Disordered" evidence="1">
    <location>
        <begin position="305"/>
        <end position="696"/>
    </location>
</feature>
<feature type="compositionally biased region" description="Low complexity" evidence="1">
    <location>
        <begin position="305"/>
        <end position="341"/>
    </location>
</feature>
<feature type="compositionally biased region" description="Low complexity" evidence="1">
    <location>
        <begin position="447"/>
        <end position="463"/>
    </location>
</feature>
<keyword evidence="2" id="KW-0132">Cell division</keyword>
<dbReference type="Gene3D" id="1.25.10.10">
    <property type="entry name" value="Leucine-rich Repeat Variant"/>
    <property type="match status" value="1"/>
</dbReference>
<evidence type="ECO:0000313" key="2">
    <source>
        <dbReference type="EMBL" id="KAK1923394.1"/>
    </source>
</evidence>
<accession>A0AAD9CZ25</accession>
<feature type="region of interest" description="Disordered" evidence="1">
    <location>
        <begin position="1"/>
        <end position="94"/>
    </location>
</feature>
<feature type="compositionally biased region" description="Low complexity" evidence="1">
    <location>
        <begin position="379"/>
        <end position="392"/>
    </location>
</feature>
<reference evidence="2" key="1">
    <citation type="submission" date="2023-02" db="EMBL/GenBank/DDBJ databases">
        <title>Identification and recombinant expression of a fungal hydrolase from Papiliotrema laurentii that hydrolyzes apple cutin and clears colloidal polyester polyurethane.</title>
        <authorList>
            <consortium name="DOE Joint Genome Institute"/>
            <person name="Roman V.A."/>
            <person name="Bojanowski C."/>
            <person name="Crable B.R."/>
            <person name="Wagner D.N."/>
            <person name="Hung C.S."/>
            <person name="Nadeau L.J."/>
            <person name="Schratz L."/>
            <person name="Haridas S."/>
            <person name="Pangilinan J."/>
            <person name="Lipzen A."/>
            <person name="Na H."/>
            <person name="Yan M."/>
            <person name="Ng V."/>
            <person name="Grigoriev I.V."/>
            <person name="Spatafora J.W."/>
            <person name="Barlow D."/>
            <person name="Biffinger J."/>
            <person name="Kelley-Loughnane N."/>
            <person name="Varaljay V.A."/>
            <person name="Crookes-Goodson W.J."/>
        </authorList>
    </citation>
    <scope>NUCLEOTIDE SEQUENCE</scope>
    <source>
        <strain evidence="2">5307AH</strain>
    </source>
</reference>
<dbReference type="GO" id="GO:0051301">
    <property type="term" value="P:cell division"/>
    <property type="evidence" value="ECO:0007669"/>
    <property type="project" value="UniProtKB-KW"/>
</dbReference>
<feature type="compositionally biased region" description="Low complexity" evidence="1">
    <location>
        <begin position="485"/>
        <end position="513"/>
    </location>
</feature>
<keyword evidence="3" id="KW-1185">Reference proteome</keyword>
<dbReference type="PANTHER" id="PTHR34065:SF1">
    <property type="entry name" value="CELL DIVISION CONTROL PROTEIN 14"/>
    <property type="match status" value="1"/>
</dbReference>
<dbReference type="InterPro" id="IPR012535">
    <property type="entry name" value="Cell_div_Cdc14"/>
</dbReference>
<feature type="compositionally biased region" description="Low complexity" evidence="1">
    <location>
        <begin position="522"/>
        <end position="532"/>
    </location>
</feature>
<dbReference type="EMBL" id="JAODAN010000006">
    <property type="protein sequence ID" value="KAK1923394.1"/>
    <property type="molecule type" value="Genomic_DNA"/>
</dbReference>
<dbReference type="Proteomes" id="UP001182556">
    <property type="component" value="Unassembled WGS sequence"/>
</dbReference>
<organism evidence="2 3">
    <name type="scientific">Papiliotrema laurentii</name>
    <name type="common">Cryptococcus laurentii</name>
    <dbReference type="NCBI Taxonomy" id="5418"/>
    <lineage>
        <taxon>Eukaryota</taxon>
        <taxon>Fungi</taxon>
        <taxon>Dikarya</taxon>
        <taxon>Basidiomycota</taxon>
        <taxon>Agaricomycotina</taxon>
        <taxon>Tremellomycetes</taxon>
        <taxon>Tremellales</taxon>
        <taxon>Rhynchogastremaceae</taxon>
        <taxon>Papiliotrema</taxon>
    </lineage>
</organism>
<dbReference type="Pfam" id="PF08045">
    <property type="entry name" value="CDC14"/>
    <property type="match status" value="1"/>
</dbReference>
<feature type="compositionally biased region" description="Low complexity" evidence="1">
    <location>
        <begin position="610"/>
        <end position="645"/>
    </location>
</feature>
<keyword evidence="2" id="KW-0131">Cell cycle</keyword>
<sequence>MSRLHGHRKSQSTSALNVIADGGVTSSSGLERRRDKRASQHPVLGRVEEGSSASASVPALPGLSTPSSRRKGDPLRVDAGPQHTSRWRSRETTEEEMRGWMSDISSLRSSDRRRNVALRGIEKAVVRCFAHPRDHYDGISLSSLINMQLHVPLLSLTTRHAQVLASKHPPRDEELLGMVTELAAVIGLLQGLCLMSRKCKAAVGEQHVLEILIDLLLLLRTQPPPPTPNGTKSHSIVYTLLELLCCVLVDSPENARTFERLSGLEAVVRVLKGTGVAKEIRMKCLEFLYFYLQPEEVMAKSRNVSSSSTSSSSSSGESLLYPPSPLSSSTSSIGSGGRTSPSPLPSRPTDKRFEDLDMPFIPQTPQKKPQPSLGYLTPSARRVSGGSVVASSTPSLEPVPASPNNLFVHTKPKTSRIEPEQGRSDKESRRWSVIEKPVPANSGLGLGLPKSSSMSNDLSLASAPSTPRSNRAQRDVTAIKVNEAIIPSTSSIDPFSDSRSSSSGSSTVVPSRRPTTSGMTRSSTASELSSLSDCPPGVSMRRTSIRRPSRLGQVSTSSASPVPDLPPPKPQTKIRHSRTRSHLSGLPPPPPPPVPVPPLPTALAERRKSTPPSALATPSVPSSPTSSKTAMAPPMPTPARRAFPAELTRGIPPSASSPALATPLGPARRIPSEKKVMTDPAQDAAAKLGEKNKGVRSYEEKKQLLSTWLGNVDALVQGVEKVSFWGSAQKDRKR</sequence>
<dbReference type="PANTHER" id="PTHR34065">
    <property type="entry name" value="CELL DIVISION CONTROL PROTEIN 14"/>
    <property type="match status" value="1"/>
</dbReference>
<proteinExistence type="predicted"/>
<feature type="compositionally biased region" description="Basic residues" evidence="1">
    <location>
        <begin position="1"/>
        <end position="10"/>
    </location>
</feature>
<evidence type="ECO:0000313" key="3">
    <source>
        <dbReference type="Proteomes" id="UP001182556"/>
    </source>
</evidence>
<name>A0AAD9CZ25_PAPLA</name>
<gene>
    <name evidence="2" type="ORF">DB88DRAFT_295237</name>
</gene>
<comment type="caution">
    <text evidence="2">The sequence shown here is derived from an EMBL/GenBank/DDBJ whole genome shotgun (WGS) entry which is preliminary data.</text>
</comment>
<feature type="compositionally biased region" description="Pro residues" evidence="1">
    <location>
        <begin position="586"/>
        <end position="600"/>
    </location>
</feature>